<organism evidence="1 2">
    <name type="scientific">Hibiscus sabdariffa</name>
    <name type="common">roselle</name>
    <dbReference type="NCBI Taxonomy" id="183260"/>
    <lineage>
        <taxon>Eukaryota</taxon>
        <taxon>Viridiplantae</taxon>
        <taxon>Streptophyta</taxon>
        <taxon>Embryophyta</taxon>
        <taxon>Tracheophyta</taxon>
        <taxon>Spermatophyta</taxon>
        <taxon>Magnoliopsida</taxon>
        <taxon>eudicotyledons</taxon>
        <taxon>Gunneridae</taxon>
        <taxon>Pentapetalae</taxon>
        <taxon>rosids</taxon>
        <taxon>malvids</taxon>
        <taxon>Malvales</taxon>
        <taxon>Malvaceae</taxon>
        <taxon>Malvoideae</taxon>
        <taxon>Hibiscus</taxon>
    </lineage>
</organism>
<gene>
    <name evidence="1" type="ORF">V6N11_071341</name>
</gene>
<sequence length="154" mass="17646">MVFNGKNMDLMQLCFVNKTYVSWWIKARFHSFQLSWDEFIVDIIIVEKLFNTSPRATKLVSWSPSPSGWFKFNVNGSIKVDGSEDGIGGVLKDEYKGTLLTFSLKIGYDPSIMVDILAIKFGWCSFSSSPWAGHFKLALVKDRFCLRYIPRHST</sequence>
<comment type="caution">
    <text evidence="1">The sequence shown here is derived from an EMBL/GenBank/DDBJ whole genome shotgun (WGS) entry which is preliminary data.</text>
</comment>
<evidence type="ECO:0000313" key="1">
    <source>
        <dbReference type="EMBL" id="KAK9042989.1"/>
    </source>
</evidence>
<proteinExistence type="predicted"/>
<protein>
    <submittedName>
        <fullName evidence="1">Uncharacterized protein</fullName>
    </submittedName>
</protein>
<evidence type="ECO:0000313" key="2">
    <source>
        <dbReference type="Proteomes" id="UP001396334"/>
    </source>
</evidence>
<dbReference type="PANTHER" id="PTHR33033">
    <property type="entry name" value="POLYNUCLEOTIDYL TRANSFERASE, RIBONUCLEASE H-LIKE SUPERFAMILY PROTEIN-RELATED"/>
    <property type="match status" value="1"/>
</dbReference>
<dbReference type="EMBL" id="JBBPBN010000003">
    <property type="protein sequence ID" value="KAK9042989.1"/>
    <property type="molecule type" value="Genomic_DNA"/>
</dbReference>
<reference evidence="1 2" key="1">
    <citation type="journal article" date="2024" name="G3 (Bethesda)">
        <title>Genome assembly of Hibiscus sabdariffa L. provides insights into metabolisms of medicinal natural products.</title>
        <authorList>
            <person name="Kim T."/>
        </authorList>
    </citation>
    <scope>NUCLEOTIDE SEQUENCE [LARGE SCALE GENOMIC DNA]</scope>
    <source>
        <strain evidence="1">TK-2024</strain>
        <tissue evidence="1">Old leaves</tissue>
    </source>
</reference>
<accession>A0ABR2U006</accession>
<dbReference type="Proteomes" id="UP001396334">
    <property type="component" value="Unassembled WGS sequence"/>
</dbReference>
<keyword evidence="2" id="KW-1185">Reference proteome</keyword>
<name>A0ABR2U006_9ROSI</name>
<dbReference type="PANTHER" id="PTHR33033:SF118">
    <property type="entry name" value="OS02G0175302 PROTEIN"/>
    <property type="match status" value="1"/>
</dbReference>